<evidence type="ECO:0000256" key="6">
    <source>
        <dbReference type="ARBA" id="ARBA00023136"/>
    </source>
</evidence>
<organism evidence="8 9">
    <name type="scientific">Mixia osmundae (strain CBS 9802 / IAM 14324 / JCM 22182 / KY 12970)</name>
    <dbReference type="NCBI Taxonomy" id="764103"/>
    <lineage>
        <taxon>Eukaryota</taxon>
        <taxon>Fungi</taxon>
        <taxon>Dikarya</taxon>
        <taxon>Basidiomycota</taxon>
        <taxon>Pucciniomycotina</taxon>
        <taxon>Mixiomycetes</taxon>
        <taxon>Mixiales</taxon>
        <taxon>Mixiaceae</taxon>
        <taxon>Mixia</taxon>
    </lineage>
</organism>
<evidence type="ECO:0000256" key="1">
    <source>
        <dbReference type="ARBA" id="ARBA00004477"/>
    </source>
</evidence>
<keyword evidence="3 7" id="KW-0812">Transmembrane</keyword>
<dbReference type="RefSeq" id="XP_014568767.1">
    <property type="nucleotide sequence ID" value="XM_014713281.1"/>
</dbReference>
<reference evidence="8 9" key="1">
    <citation type="journal article" date="2011" name="J. Gen. Appl. Microbiol.">
        <title>Draft genome sequencing of the enigmatic basidiomycete Mixia osmundae.</title>
        <authorList>
            <person name="Nishida H."/>
            <person name="Nagatsuka Y."/>
            <person name="Sugiyama J."/>
        </authorList>
    </citation>
    <scope>NUCLEOTIDE SEQUENCE [LARGE SCALE GENOMIC DNA]</scope>
    <source>
        <strain evidence="9">CBS 9802 / IAM 14324 / JCM 22182 / KY 12970</strain>
    </source>
</reference>
<dbReference type="GO" id="GO:0006950">
    <property type="term" value="P:response to stress"/>
    <property type="evidence" value="ECO:0007669"/>
    <property type="project" value="UniProtKB-ARBA"/>
</dbReference>
<feature type="transmembrane region" description="Helical" evidence="7">
    <location>
        <begin position="90"/>
        <end position="113"/>
    </location>
</feature>
<keyword evidence="4 7" id="KW-0256">Endoplasmic reticulum</keyword>
<name>G7E8S1_MIXOS</name>
<dbReference type="GO" id="GO:0005789">
    <property type="term" value="C:endoplasmic reticulum membrane"/>
    <property type="evidence" value="ECO:0007669"/>
    <property type="project" value="UniProtKB-SubCell"/>
</dbReference>
<protein>
    <recommendedName>
        <fullName evidence="7">Derlin</fullName>
    </recommendedName>
</protein>
<dbReference type="Pfam" id="PF04511">
    <property type="entry name" value="DER1"/>
    <property type="match status" value="1"/>
</dbReference>
<dbReference type="OMA" id="FKSQYWR"/>
<dbReference type="eggNOG" id="KOG0858">
    <property type="taxonomic scope" value="Eukaryota"/>
</dbReference>
<dbReference type="InParanoid" id="G7E8S1"/>
<comment type="similarity">
    <text evidence="2 7">Belongs to the derlin family.</text>
</comment>
<accession>G7E8S1</accession>
<feature type="transmembrane region" description="Helical" evidence="7">
    <location>
        <begin position="47"/>
        <end position="70"/>
    </location>
</feature>
<evidence type="ECO:0000256" key="3">
    <source>
        <dbReference type="ARBA" id="ARBA00022692"/>
    </source>
</evidence>
<keyword evidence="9" id="KW-1185">Reference proteome</keyword>
<dbReference type="OrthoDB" id="1716531at2759"/>
<comment type="subcellular location">
    <subcellularLocation>
        <location evidence="1 7">Endoplasmic reticulum membrane</location>
        <topology evidence="1 7">Multi-pass membrane protein</topology>
    </subcellularLocation>
</comment>
<gene>
    <name evidence="8" type="primary">Mo06240</name>
    <name evidence="8" type="ORF">E5Q_06240</name>
</gene>
<comment type="caution">
    <text evidence="8">The sequence shown here is derived from an EMBL/GenBank/DDBJ whole genome shotgun (WGS) entry which is preliminary data.</text>
</comment>
<dbReference type="SUPFAM" id="SSF144091">
    <property type="entry name" value="Rhomboid-like"/>
    <property type="match status" value="1"/>
</dbReference>
<keyword evidence="6 7" id="KW-0472">Membrane</keyword>
<feature type="transmembrane region" description="Helical" evidence="7">
    <location>
        <begin position="164"/>
        <end position="185"/>
    </location>
</feature>
<evidence type="ECO:0000313" key="8">
    <source>
        <dbReference type="EMBL" id="GAA99539.1"/>
    </source>
</evidence>
<dbReference type="STRING" id="764103.G7E8S1"/>
<dbReference type="AlphaFoldDB" id="G7E8S1"/>
<reference evidence="8 9" key="2">
    <citation type="journal article" date="2012" name="Open Biol.">
        <title>Characteristics of nucleosomes and linker DNA regions on the genome of the basidiomycete Mixia osmundae revealed by mono- and dinucleosome mapping.</title>
        <authorList>
            <person name="Nishida H."/>
            <person name="Kondo S."/>
            <person name="Matsumoto T."/>
            <person name="Suzuki Y."/>
            <person name="Yoshikawa H."/>
            <person name="Taylor T.D."/>
            <person name="Sugiyama J."/>
        </authorList>
    </citation>
    <scope>NUCLEOTIDE SEQUENCE [LARGE SCALE GENOMIC DNA]</scope>
    <source>
        <strain evidence="9">CBS 9802 / IAM 14324 / JCM 22182 / KY 12970</strain>
    </source>
</reference>
<evidence type="ECO:0000256" key="7">
    <source>
        <dbReference type="RuleBase" id="RU363059"/>
    </source>
</evidence>
<keyword evidence="5 7" id="KW-1133">Transmembrane helix</keyword>
<dbReference type="PANTHER" id="PTHR11009">
    <property type="entry name" value="DER1-LIKE PROTEIN, DERLIN"/>
    <property type="match status" value="1"/>
</dbReference>
<evidence type="ECO:0000256" key="4">
    <source>
        <dbReference type="ARBA" id="ARBA00022824"/>
    </source>
</evidence>
<feature type="transmembrane region" description="Helical" evidence="7">
    <location>
        <begin position="134"/>
        <end position="158"/>
    </location>
</feature>
<dbReference type="HOGENOM" id="CLU_051898_1_2_1"/>
<proteinExistence type="inferred from homology"/>
<evidence type="ECO:0000313" key="9">
    <source>
        <dbReference type="Proteomes" id="UP000009131"/>
    </source>
</evidence>
<evidence type="ECO:0000256" key="5">
    <source>
        <dbReference type="ARBA" id="ARBA00022989"/>
    </source>
</evidence>
<dbReference type="FunCoup" id="G7E8S1">
    <property type="interactions" value="184"/>
</dbReference>
<dbReference type="InterPro" id="IPR007599">
    <property type="entry name" value="DER1"/>
</dbReference>
<sequence>MDLQDTPPITKAYLIASVGTSIAVQCNIVNAFQLFHTYRATFESGQLWRLLTTFLYFGNLSLDFFFHIFFFMRYSKMIEENAFHGRKADYLWMLLISATLLLILSPLSPSPFLSSPLSFTLVYLWSRLNPNVRLSLFGLITITAPYLPYALVAFSWVLSSSWNGVVGDLLGIAVGHTYFFLSQIWSKERSSNKRNWLATPTLLTRLLDGPQALERRDD</sequence>
<dbReference type="Proteomes" id="UP000009131">
    <property type="component" value="Unassembled WGS sequence"/>
</dbReference>
<feature type="transmembrane region" description="Helical" evidence="7">
    <location>
        <begin position="12"/>
        <end position="35"/>
    </location>
</feature>
<comment type="function">
    <text evidence="7">May be involved in the degradation of misfolded endoplasmic reticulum (ER) luminal proteins.</text>
</comment>
<dbReference type="InterPro" id="IPR035952">
    <property type="entry name" value="Rhomboid-like_sf"/>
</dbReference>
<evidence type="ECO:0000256" key="2">
    <source>
        <dbReference type="ARBA" id="ARBA00008917"/>
    </source>
</evidence>
<dbReference type="EMBL" id="BABT02000220">
    <property type="protein sequence ID" value="GAA99539.1"/>
    <property type="molecule type" value="Genomic_DNA"/>
</dbReference>